<feature type="region of interest" description="Disordered" evidence="1">
    <location>
        <begin position="1"/>
        <end position="68"/>
    </location>
</feature>
<reference evidence="2 3" key="1">
    <citation type="submission" date="2019-05" db="EMBL/GenBank/DDBJ databases">
        <title>Draft genome sequence of Actinomadura sp. 14C53.</title>
        <authorList>
            <person name="Saricaoglu S."/>
            <person name="Isik K."/>
        </authorList>
    </citation>
    <scope>NUCLEOTIDE SEQUENCE [LARGE SCALE GENOMIC DNA]</scope>
    <source>
        <strain evidence="2 3">14C53</strain>
    </source>
</reference>
<comment type="caution">
    <text evidence="2">The sequence shown here is derived from an EMBL/GenBank/DDBJ whole genome shotgun (WGS) entry which is preliminary data.</text>
</comment>
<keyword evidence="3" id="KW-1185">Reference proteome</keyword>
<gene>
    <name evidence="2" type="ORF">ETD83_40570</name>
</gene>
<dbReference type="EMBL" id="VCKW01000461">
    <property type="protein sequence ID" value="TMQ85666.1"/>
    <property type="molecule type" value="Genomic_DNA"/>
</dbReference>
<sequence length="68" mass="7632">MGRAPAPPRPNRPSQTNRPTRARLVKPTRPVKPTSRMMRPRPTGVAPPGLRPMNRTSRTRRSSRPAGR</sequence>
<protein>
    <submittedName>
        <fullName evidence="2">Uncharacterized protein</fullName>
    </submittedName>
</protein>
<evidence type="ECO:0000256" key="1">
    <source>
        <dbReference type="SAM" id="MobiDB-lite"/>
    </source>
</evidence>
<feature type="compositionally biased region" description="Pro residues" evidence="1">
    <location>
        <begin position="1"/>
        <end position="11"/>
    </location>
</feature>
<dbReference type="Proteomes" id="UP000309174">
    <property type="component" value="Unassembled WGS sequence"/>
</dbReference>
<proteinExistence type="predicted"/>
<evidence type="ECO:0000313" key="2">
    <source>
        <dbReference type="EMBL" id="TMQ85666.1"/>
    </source>
</evidence>
<accession>A0A5C4IYX3</accession>
<organism evidence="2 3">
    <name type="scientific">Actinomadura soli</name>
    <dbReference type="NCBI Taxonomy" id="2508997"/>
    <lineage>
        <taxon>Bacteria</taxon>
        <taxon>Bacillati</taxon>
        <taxon>Actinomycetota</taxon>
        <taxon>Actinomycetes</taxon>
        <taxon>Streptosporangiales</taxon>
        <taxon>Thermomonosporaceae</taxon>
        <taxon>Actinomadura</taxon>
    </lineage>
</organism>
<feature type="compositionally biased region" description="Basic residues" evidence="1">
    <location>
        <begin position="57"/>
        <end position="68"/>
    </location>
</feature>
<dbReference type="AlphaFoldDB" id="A0A5C4IYX3"/>
<name>A0A5C4IYX3_9ACTN</name>
<evidence type="ECO:0000313" key="3">
    <source>
        <dbReference type="Proteomes" id="UP000309174"/>
    </source>
</evidence>